<comment type="caution">
    <text evidence="2">The sequence shown here is derived from an EMBL/GenBank/DDBJ whole genome shotgun (WGS) entry which is preliminary data.</text>
</comment>
<protein>
    <submittedName>
        <fullName evidence="2">GPI-anchored protein like</fullName>
    </submittedName>
</protein>
<dbReference type="OMA" id="IQIDCGY"/>
<feature type="compositionally biased region" description="Polar residues" evidence="1">
    <location>
        <begin position="1"/>
        <end position="13"/>
    </location>
</feature>
<dbReference type="Pfam" id="PF05910">
    <property type="entry name" value="DUF868"/>
    <property type="match status" value="1"/>
</dbReference>
<dbReference type="Gramene" id="PSR91863">
    <property type="protein sequence ID" value="PSR91863"/>
    <property type="gene ID" value="CEY00_Acc29210"/>
</dbReference>
<evidence type="ECO:0000313" key="3">
    <source>
        <dbReference type="Proteomes" id="UP000241394"/>
    </source>
</evidence>
<dbReference type="PANTHER" id="PTHR31972:SF3">
    <property type="entry name" value="OS09G0416600 PROTEIN"/>
    <property type="match status" value="1"/>
</dbReference>
<dbReference type="Proteomes" id="UP000241394">
    <property type="component" value="Chromosome LG25"/>
</dbReference>
<dbReference type="AlphaFoldDB" id="A0A2R6PJ96"/>
<feature type="region of interest" description="Disordered" evidence="1">
    <location>
        <begin position="1"/>
        <end position="42"/>
    </location>
</feature>
<reference evidence="2 3" key="1">
    <citation type="submission" date="2017-07" db="EMBL/GenBank/DDBJ databases">
        <title>An improved, manually edited Actinidia chinensis var. chinensis (kiwifruit) genome highlights the challenges associated with draft genomes and gene prediction in plants.</title>
        <authorList>
            <person name="Pilkington S."/>
            <person name="Crowhurst R."/>
            <person name="Hilario E."/>
            <person name="Nardozza S."/>
            <person name="Fraser L."/>
            <person name="Peng Y."/>
            <person name="Gunaseelan K."/>
            <person name="Simpson R."/>
            <person name="Tahir J."/>
            <person name="Deroles S."/>
            <person name="Templeton K."/>
            <person name="Luo Z."/>
            <person name="Davy M."/>
            <person name="Cheng C."/>
            <person name="Mcneilage M."/>
            <person name="Scaglione D."/>
            <person name="Liu Y."/>
            <person name="Zhang Q."/>
            <person name="Datson P."/>
            <person name="De Silva N."/>
            <person name="Gardiner S."/>
            <person name="Bassett H."/>
            <person name="Chagne D."/>
            <person name="Mccallum J."/>
            <person name="Dzierzon H."/>
            <person name="Deng C."/>
            <person name="Wang Y.-Y."/>
            <person name="Barron N."/>
            <person name="Manako K."/>
            <person name="Bowen J."/>
            <person name="Foster T."/>
            <person name="Erridge Z."/>
            <person name="Tiffin H."/>
            <person name="Waite C."/>
            <person name="Davies K."/>
            <person name="Grierson E."/>
            <person name="Laing W."/>
            <person name="Kirk R."/>
            <person name="Chen X."/>
            <person name="Wood M."/>
            <person name="Montefiori M."/>
            <person name="Brummell D."/>
            <person name="Schwinn K."/>
            <person name="Catanach A."/>
            <person name="Fullerton C."/>
            <person name="Li D."/>
            <person name="Meiyalaghan S."/>
            <person name="Nieuwenhuizen N."/>
            <person name="Read N."/>
            <person name="Prakash R."/>
            <person name="Hunter D."/>
            <person name="Zhang H."/>
            <person name="Mckenzie M."/>
            <person name="Knabel M."/>
            <person name="Harris A."/>
            <person name="Allan A."/>
            <person name="Chen A."/>
            <person name="Janssen B."/>
            <person name="Plunkett B."/>
            <person name="Dwamena C."/>
            <person name="Voogd C."/>
            <person name="Leif D."/>
            <person name="Lafferty D."/>
            <person name="Souleyre E."/>
            <person name="Varkonyi-Gasic E."/>
            <person name="Gambi F."/>
            <person name="Hanley J."/>
            <person name="Yao J.-L."/>
            <person name="Cheung J."/>
            <person name="David K."/>
            <person name="Warren B."/>
            <person name="Marsh K."/>
            <person name="Snowden K."/>
            <person name="Lin-Wang K."/>
            <person name="Brian L."/>
            <person name="Martinez-Sanchez M."/>
            <person name="Wang M."/>
            <person name="Ileperuma N."/>
            <person name="Macnee N."/>
            <person name="Campin R."/>
            <person name="Mcatee P."/>
            <person name="Drummond R."/>
            <person name="Espley R."/>
            <person name="Ireland H."/>
            <person name="Wu R."/>
            <person name="Atkinson R."/>
            <person name="Karunairetnam S."/>
            <person name="Bulley S."/>
            <person name="Chunkath S."/>
            <person name="Hanley Z."/>
            <person name="Storey R."/>
            <person name="Thrimawithana A."/>
            <person name="Thomson S."/>
            <person name="David C."/>
            <person name="Testolin R."/>
        </authorList>
    </citation>
    <scope>NUCLEOTIDE SEQUENCE [LARGE SCALE GENOMIC DNA]</scope>
    <source>
        <strain evidence="3">cv. Red5</strain>
        <tissue evidence="2">Young leaf</tissue>
    </source>
</reference>
<keyword evidence="3" id="KW-1185">Reference proteome</keyword>
<name>A0A2R6PJ96_ACTCC</name>
<organism evidence="2 3">
    <name type="scientific">Actinidia chinensis var. chinensis</name>
    <name type="common">Chinese soft-hair kiwi</name>
    <dbReference type="NCBI Taxonomy" id="1590841"/>
    <lineage>
        <taxon>Eukaryota</taxon>
        <taxon>Viridiplantae</taxon>
        <taxon>Streptophyta</taxon>
        <taxon>Embryophyta</taxon>
        <taxon>Tracheophyta</taxon>
        <taxon>Spermatophyta</taxon>
        <taxon>Magnoliopsida</taxon>
        <taxon>eudicotyledons</taxon>
        <taxon>Gunneridae</taxon>
        <taxon>Pentapetalae</taxon>
        <taxon>asterids</taxon>
        <taxon>Ericales</taxon>
        <taxon>Actinidiaceae</taxon>
        <taxon>Actinidia</taxon>
    </lineage>
</organism>
<dbReference type="PANTHER" id="PTHR31972">
    <property type="entry name" value="EXPRESSED PROTEIN"/>
    <property type="match status" value="1"/>
</dbReference>
<reference evidence="3" key="2">
    <citation type="journal article" date="2018" name="BMC Genomics">
        <title>A manually annotated Actinidia chinensis var. chinensis (kiwifruit) genome highlights the challenges associated with draft genomes and gene prediction in plants.</title>
        <authorList>
            <person name="Pilkington S.M."/>
            <person name="Crowhurst R."/>
            <person name="Hilario E."/>
            <person name="Nardozza S."/>
            <person name="Fraser L."/>
            <person name="Peng Y."/>
            <person name="Gunaseelan K."/>
            <person name="Simpson R."/>
            <person name="Tahir J."/>
            <person name="Deroles S.C."/>
            <person name="Templeton K."/>
            <person name="Luo Z."/>
            <person name="Davy M."/>
            <person name="Cheng C."/>
            <person name="McNeilage M."/>
            <person name="Scaglione D."/>
            <person name="Liu Y."/>
            <person name="Zhang Q."/>
            <person name="Datson P."/>
            <person name="De Silva N."/>
            <person name="Gardiner S.E."/>
            <person name="Bassett H."/>
            <person name="Chagne D."/>
            <person name="McCallum J."/>
            <person name="Dzierzon H."/>
            <person name="Deng C."/>
            <person name="Wang Y.Y."/>
            <person name="Barron L."/>
            <person name="Manako K."/>
            <person name="Bowen J."/>
            <person name="Foster T.M."/>
            <person name="Erridge Z.A."/>
            <person name="Tiffin H."/>
            <person name="Waite C.N."/>
            <person name="Davies K.M."/>
            <person name="Grierson E.P."/>
            <person name="Laing W.A."/>
            <person name="Kirk R."/>
            <person name="Chen X."/>
            <person name="Wood M."/>
            <person name="Montefiori M."/>
            <person name="Brummell D.A."/>
            <person name="Schwinn K.E."/>
            <person name="Catanach A."/>
            <person name="Fullerton C."/>
            <person name="Li D."/>
            <person name="Meiyalaghan S."/>
            <person name="Nieuwenhuizen N."/>
            <person name="Read N."/>
            <person name="Prakash R."/>
            <person name="Hunter D."/>
            <person name="Zhang H."/>
            <person name="McKenzie M."/>
            <person name="Knabel M."/>
            <person name="Harris A."/>
            <person name="Allan A.C."/>
            <person name="Gleave A."/>
            <person name="Chen A."/>
            <person name="Janssen B.J."/>
            <person name="Plunkett B."/>
            <person name="Ampomah-Dwamena C."/>
            <person name="Voogd C."/>
            <person name="Leif D."/>
            <person name="Lafferty D."/>
            <person name="Souleyre E.J.F."/>
            <person name="Varkonyi-Gasic E."/>
            <person name="Gambi F."/>
            <person name="Hanley J."/>
            <person name="Yao J.L."/>
            <person name="Cheung J."/>
            <person name="David K.M."/>
            <person name="Warren B."/>
            <person name="Marsh K."/>
            <person name="Snowden K.C."/>
            <person name="Lin-Wang K."/>
            <person name="Brian L."/>
            <person name="Martinez-Sanchez M."/>
            <person name="Wang M."/>
            <person name="Ileperuma N."/>
            <person name="Macnee N."/>
            <person name="Campin R."/>
            <person name="McAtee P."/>
            <person name="Drummond R.S.M."/>
            <person name="Espley R.V."/>
            <person name="Ireland H.S."/>
            <person name="Wu R."/>
            <person name="Atkinson R.G."/>
            <person name="Karunairetnam S."/>
            <person name="Bulley S."/>
            <person name="Chunkath S."/>
            <person name="Hanley Z."/>
            <person name="Storey R."/>
            <person name="Thrimawithana A.H."/>
            <person name="Thomson S."/>
            <person name="David C."/>
            <person name="Testolin R."/>
            <person name="Huang H."/>
            <person name="Hellens R.P."/>
            <person name="Schaffer R.J."/>
        </authorList>
    </citation>
    <scope>NUCLEOTIDE SEQUENCE [LARGE SCALE GENOMIC DNA]</scope>
    <source>
        <strain evidence="3">cv. Red5</strain>
    </source>
</reference>
<sequence>MSKLANHNHSSPLPSCFRPSTPASAATHRPSTAAPPISGNPNLTTTVHNTRLGLFSLTWSRSALGRSLHLHLLLHQHPPDNPTVSPASLSTPYFQLHIKPFIFWNKQGSKKLFIKHLTGKTVQIFWDLSSVKFGSRPEPQSGYYIAAVVDGEMILLVGDSSVEAYSKTRAKKPLKSQRMVLRREHVYGNKLYTTKANIGCKIREISIDCRTGDDSRLYFSVDSKRVLKIKHLKWKFRGNERIEVDGVFIQVSWDVYNWLFEDDEDGYALFMFRFEKQGIEDEEENGLSLNYLDDQKDGMVFWSQQSCGFGFEKKKMKKSLLKTAKSSSSSSSLSSASSGCSSVMEWASVEENELKDPCGFSLLVYAWKR</sequence>
<evidence type="ECO:0000313" key="2">
    <source>
        <dbReference type="EMBL" id="PSR91863.1"/>
    </source>
</evidence>
<dbReference type="STRING" id="1590841.A0A2R6PJ96"/>
<dbReference type="InterPro" id="IPR008586">
    <property type="entry name" value="DUF868_pln"/>
</dbReference>
<evidence type="ECO:0000256" key="1">
    <source>
        <dbReference type="SAM" id="MobiDB-lite"/>
    </source>
</evidence>
<dbReference type="InParanoid" id="A0A2R6PJ96"/>
<proteinExistence type="predicted"/>
<dbReference type="FunCoup" id="A0A2R6PJ96">
    <property type="interactions" value="789"/>
</dbReference>
<dbReference type="EMBL" id="NKQK01000025">
    <property type="protein sequence ID" value="PSR91863.1"/>
    <property type="molecule type" value="Genomic_DNA"/>
</dbReference>
<dbReference type="OrthoDB" id="1894291at2759"/>
<accession>A0A2R6PJ96</accession>
<gene>
    <name evidence="2" type="ORF">CEY00_Acc29210</name>
</gene>